<keyword evidence="6 7" id="KW-0472">Membrane</keyword>
<feature type="domain" description="Peptidase S54 rhomboid" evidence="8">
    <location>
        <begin position="42"/>
        <end position="171"/>
    </location>
</feature>
<evidence type="ECO:0000256" key="2">
    <source>
        <dbReference type="ARBA" id="ARBA00009045"/>
    </source>
</evidence>
<dbReference type="STRING" id="1660074.CVIC8964_0933"/>
<feature type="transmembrane region" description="Helical" evidence="7">
    <location>
        <begin position="154"/>
        <end position="173"/>
    </location>
</feature>
<dbReference type="Proteomes" id="UP000194265">
    <property type="component" value="Chromosome"/>
</dbReference>
<feature type="transmembrane region" description="Helical" evidence="7">
    <location>
        <begin position="7"/>
        <end position="24"/>
    </location>
</feature>
<keyword evidence="5 7" id="KW-1133">Transmembrane helix</keyword>
<evidence type="ECO:0000256" key="4">
    <source>
        <dbReference type="ARBA" id="ARBA00022801"/>
    </source>
</evidence>
<name>A0A1X9T1K7_9BACT</name>
<dbReference type="OrthoDB" id="9813074at2"/>
<evidence type="ECO:0000256" key="1">
    <source>
        <dbReference type="ARBA" id="ARBA00004141"/>
    </source>
</evidence>
<comment type="similarity">
    <text evidence="2">Belongs to the peptidase S54 family.</text>
</comment>
<gene>
    <name evidence="9" type="ORF">CVIC8964_0933</name>
</gene>
<dbReference type="InterPro" id="IPR050925">
    <property type="entry name" value="Rhomboid_protease_S54"/>
</dbReference>
<dbReference type="GO" id="GO:0016020">
    <property type="term" value="C:membrane"/>
    <property type="evidence" value="ECO:0007669"/>
    <property type="project" value="UniProtKB-SubCell"/>
</dbReference>
<reference evidence="9 10" key="1">
    <citation type="journal article" date="2017" name="Genome Biol. Evol.">
        <title>Comparative Genomic Analysis Identifies a Campylobacter Clade Deficient in Selenium Metabolism.</title>
        <authorList>
            <person name="Miller W.G."/>
            <person name="Yee E."/>
            <person name="Lopes B.S."/>
            <person name="Chapman M.H."/>
            <person name="Huynh S."/>
            <person name="Bono J.L."/>
            <person name="Parker C.T."/>
            <person name="Strachan N.J.C."/>
            <person name="Forbes K.J."/>
        </authorList>
    </citation>
    <scope>NUCLEOTIDE SEQUENCE [LARGE SCALE GENOMIC DNA]</scope>
    <source>
        <strain evidence="9 10">RM8964</strain>
    </source>
</reference>
<keyword evidence="4" id="KW-0378">Hydrolase</keyword>
<evidence type="ECO:0000256" key="6">
    <source>
        <dbReference type="ARBA" id="ARBA00023136"/>
    </source>
</evidence>
<dbReference type="InterPro" id="IPR035952">
    <property type="entry name" value="Rhomboid-like_sf"/>
</dbReference>
<feature type="transmembrane region" description="Helical" evidence="7">
    <location>
        <begin position="133"/>
        <end position="148"/>
    </location>
</feature>
<dbReference type="RefSeq" id="WP_086333740.1">
    <property type="nucleotide sequence ID" value="NZ_CP018791.1"/>
</dbReference>
<dbReference type="PANTHER" id="PTHR43731:SF14">
    <property type="entry name" value="PRESENILIN-ASSOCIATED RHOMBOID-LIKE PROTEIN, MITOCHONDRIAL"/>
    <property type="match status" value="1"/>
</dbReference>
<dbReference type="EMBL" id="CP018791">
    <property type="protein sequence ID" value="ARR02343.1"/>
    <property type="molecule type" value="Genomic_DNA"/>
</dbReference>
<sequence>MNLRFTLAIIAINFIIYFLQYFVYNSFEFGILFGLNELFFAGAYWQIITSMFVHGSFMHIVMNMVVLYQFGSILERYLGWVKFGILYIVGGLITGFLSLGYLAFERINLVGASGAISVLLGFLACIDRYNRKGLVIVILIVSFAPLLMGVNVAWYAHLIGFGIGYLAGFFKVLR</sequence>
<evidence type="ECO:0000259" key="8">
    <source>
        <dbReference type="Pfam" id="PF01694"/>
    </source>
</evidence>
<evidence type="ECO:0000256" key="5">
    <source>
        <dbReference type="ARBA" id="ARBA00022989"/>
    </source>
</evidence>
<dbReference type="SUPFAM" id="SSF144091">
    <property type="entry name" value="Rhomboid-like"/>
    <property type="match status" value="1"/>
</dbReference>
<organism evidence="9 10">
    <name type="scientific">Campylobacter vicugnae</name>
    <dbReference type="NCBI Taxonomy" id="1660076"/>
    <lineage>
        <taxon>Bacteria</taxon>
        <taxon>Pseudomonadati</taxon>
        <taxon>Campylobacterota</taxon>
        <taxon>Epsilonproteobacteria</taxon>
        <taxon>Campylobacterales</taxon>
        <taxon>Campylobacteraceae</taxon>
        <taxon>Campylobacter</taxon>
    </lineage>
</organism>
<evidence type="ECO:0000313" key="9">
    <source>
        <dbReference type="EMBL" id="ARR02343.1"/>
    </source>
</evidence>
<feature type="transmembrane region" description="Helical" evidence="7">
    <location>
        <begin position="44"/>
        <end position="68"/>
    </location>
</feature>
<feature type="transmembrane region" description="Helical" evidence="7">
    <location>
        <begin position="80"/>
        <end position="101"/>
    </location>
</feature>
<dbReference type="InterPro" id="IPR022764">
    <property type="entry name" value="Peptidase_S54_rhomboid_dom"/>
</dbReference>
<accession>A0A1X9T1K7</accession>
<dbReference type="GO" id="GO:0004252">
    <property type="term" value="F:serine-type endopeptidase activity"/>
    <property type="evidence" value="ECO:0007669"/>
    <property type="project" value="InterPro"/>
</dbReference>
<keyword evidence="3 7" id="KW-0812">Transmembrane</keyword>
<dbReference type="AlphaFoldDB" id="A0A1X9T1K7"/>
<evidence type="ECO:0000256" key="3">
    <source>
        <dbReference type="ARBA" id="ARBA00022692"/>
    </source>
</evidence>
<dbReference type="Pfam" id="PF01694">
    <property type="entry name" value="Rhomboid"/>
    <property type="match status" value="1"/>
</dbReference>
<dbReference type="Gene3D" id="1.20.1540.10">
    <property type="entry name" value="Rhomboid-like"/>
    <property type="match status" value="1"/>
</dbReference>
<comment type="subcellular location">
    <subcellularLocation>
        <location evidence="1">Membrane</location>
        <topology evidence="1">Multi-pass membrane protein</topology>
    </subcellularLocation>
</comment>
<evidence type="ECO:0000256" key="7">
    <source>
        <dbReference type="SAM" id="Phobius"/>
    </source>
</evidence>
<evidence type="ECO:0000313" key="10">
    <source>
        <dbReference type="Proteomes" id="UP000194265"/>
    </source>
</evidence>
<feature type="transmembrane region" description="Helical" evidence="7">
    <location>
        <begin position="107"/>
        <end position="126"/>
    </location>
</feature>
<proteinExistence type="inferred from homology"/>
<protein>
    <submittedName>
        <fullName evidence="9">Membrane protein (Rhomboid family)</fullName>
    </submittedName>
</protein>
<dbReference type="PANTHER" id="PTHR43731">
    <property type="entry name" value="RHOMBOID PROTEASE"/>
    <property type="match status" value="1"/>
</dbReference>